<dbReference type="InterPro" id="IPR047679">
    <property type="entry name" value="BREX_BrxC"/>
</dbReference>
<dbReference type="NCBIfam" id="NF033441">
    <property type="entry name" value="BREX_BrxC"/>
    <property type="match status" value="1"/>
</dbReference>
<dbReference type="InterPro" id="IPR058038">
    <property type="entry name" value="BREX_BrxC_wHTH"/>
</dbReference>
<comment type="caution">
    <text evidence="5">The sequence shown here is derived from an EMBL/GenBank/DDBJ whole genome shotgun (WGS) entry which is preliminary data.</text>
</comment>
<keyword evidence="1" id="KW-0175">Coiled coil</keyword>
<evidence type="ECO:0000256" key="1">
    <source>
        <dbReference type="SAM" id="Coils"/>
    </source>
</evidence>
<dbReference type="Pfam" id="PF25791">
    <property type="entry name" value="WHD_BREX_BrxC"/>
    <property type="match status" value="1"/>
</dbReference>
<dbReference type="Proteomes" id="UP000253975">
    <property type="component" value="Unassembled WGS sequence"/>
</dbReference>
<gene>
    <name evidence="5" type="primary">brxC</name>
    <name evidence="5" type="ORF">C1881_05035</name>
</gene>
<reference evidence="5 6" key="1">
    <citation type="journal article" date="2018" name="Elife">
        <title>Discovery and characterization of a prevalent human gut bacterial enzyme sufficient for the inactivation of a family of plant toxins.</title>
        <authorList>
            <person name="Koppel N."/>
            <person name="Bisanz J.E."/>
            <person name="Pandelia M.E."/>
            <person name="Turnbaugh P.J."/>
            <person name="Balskus E.P."/>
        </authorList>
    </citation>
    <scope>NUCLEOTIDE SEQUENCE [LARGE SCALE GENOMIC DNA]</scope>
    <source>
        <strain evidence="5 6">OB21 GAM31</strain>
    </source>
</reference>
<organism evidence="5 6">
    <name type="scientific">Slackia isoflavoniconvertens</name>
    <dbReference type="NCBI Taxonomy" id="572010"/>
    <lineage>
        <taxon>Bacteria</taxon>
        <taxon>Bacillati</taxon>
        <taxon>Actinomycetota</taxon>
        <taxon>Coriobacteriia</taxon>
        <taxon>Eggerthellales</taxon>
        <taxon>Eggerthellaceae</taxon>
        <taxon>Slackia</taxon>
    </lineage>
</organism>
<accession>A0A369LHC7</accession>
<feature type="domain" description="Probable ATP-binding protein BrxC alpha-helical" evidence="3">
    <location>
        <begin position="869"/>
        <end position="992"/>
    </location>
</feature>
<feature type="domain" description="Probable ATP-binding protein BrxC winged helix-turn-helix" evidence="2">
    <location>
        <begin position="740"/>
        <end position="862"/>
    </location>
</feature>
<feature type="domain" description="Probable ATP-binding protein BrxC 4th six-stranded beta-sheet" evidence="4">
    <location>
        <begin position="564"/>
        <end position="733"/>
    </location>
</feature>
<evidence type="ECO:0000313" key="5">
    <source>
        <dbReference type="EMBL" id="RDB59043.1"/>
    </source>
</evidence>
<dbReference type="Pfam" id="PF25792">
    <property type="entry name" value="BREX_BrxC_helical"/>
    <property type="match status" value="1"/>
</dbReference>
<dbReference type="InterPro" id="IPR058036">
    <property type="entry name" value="BREX_BrxC_4th"/>
</dbReference>
<dbReference type="EMBL" id="PPTO01000006">
    <property type="protein sequence ID" value="RDB59043.1"/>
    <property type="molecule type" value="Genomic_DNA"/>
</dbReference>
<evidence type="ECO:0000259" key="2">
    <source>
        <dbReference type="Pfam" id="PF25791"/>
    </source>
</evidence>
<dbReference type="RefSeq" id="WP_114615436.1">
    <property type="nucleotide sequence ID" value="NZ_PPTO01000006.1"/>
</dbReference>
<evidence type="ECO:0000259" key="3">
    <source>
        <dbReference type="Pfam" id="PF25792"/>
    </source>
</evidence>
<feature type="coiled-coil region" evidence="1">
    <location>
        <begin position="1103"/>
        <end position="1130"/>
    </location>
</feature>
<sequence length="1205" mass="134591">MIIRDMFEKDINRSINGVIKVSQDDERSIKQELSEYVVTRELQGHFAHFFESYSRALDVPTDKIGVWISGFFGSGKSHFLKMLSYLLSNKVVDGRPSIDYFKGKIKDEMVYASMCRCAEVPTEAILFNVDNKGAHWKSGDTARTALLRAFERVFYENCGFFGEDLRLAKLEAFIDEQGKTQQFRDAFERINGGAWVESRDAYSYYRDDIVEVLQQVLGWSEQAASSWFDGEEDDVIAIDTFAKQVNDYCEARAAEHGGQFRLLFMADEVGQFIGDDQSLMLNLQTVVEEFGSRCGGRVWVMVTSQEAIDEVALIVGDDFSKIQGRFNTRLSLSSSSVDEVIKRRVLEKTEPAELALAQEYAQQSAVLKNLFTFEESRGDLVGYASQADFAESYPFVNYQFKVLPDVMTEIRKHGVKAAHMSTGERSMLSAFQESAQAVQGEGVTTLVPFWRFFDTISKDLDHGIIQVVVRASEAAEAGRGLMPEDVRLLKLLYLIRYINYIKATVNNLTILMTDDMGVDKVALREQVKASLDRLVHENYVARQGDAYNFLTDEEQEIAREIAETQVDSAEVIETIKKNLFAGIYTPTALKRGANDFPFDRCVDDSMYGNAQNGMRLNVVTLANDLSRASDNELVAKSSGQAIVVLDNDKDYYDVLLGVAKVRKYIKTKNPSQLPPSTQDIVKGKLNQANFDEREASKLLEDAVANANCYVDGAAIKVRTASARGVFDEVLGRLAESVYSKASYITDPVTGDGDIVRILNEAQQGIEGWGGANEQACREVADYLAVQARIHQQTTMDDVQRRFQGAPYGWREIDIAATVARLLAAQEATILYGGTIVATDNRNITSYLRKRTEIGKVEVKRREKLNERLLKDCRDILSKFTGARDIPADEDGLVRRVKSELAEAIGQCQQLLRTHYSGMPAYPYPYKQAVEDGVHVLMQVQQQQNDPEALLRAFQKAEDDLLNFAEAKGDVDAFFPNQQRLFDESAKLLASIAEEGDSMEGDGDAQDAITQVKAILQSPKPAIPQLNNLNNRIRDAHDKVVAAHRADFLDALDREIHGLEHYAADQAEQPEAAKAAFLKAQVALEDLKTQAHAKNTAQAIDALCFRLEQKAREAKRAIDAAVEEAKAKAAREISVPYETASGEIVNNVYQKSQVPPVSKPRVKEIKRGDVLPRKTLRSRADVDACVEAVRAKLLEILDDNDAISLN</sequence>
<name>A0A369LHC7_9ACTN</name>
<evidence type="ECO:0000313" key="6">
    <source>
        <dbReference type="Proteomes" id="UP000253975"/>
    </source>
</evidence>
<dbReference type="AlphaFoldDB" id="A0A369LHC7"/>
<dbReference type="InterPro" id="IPR058037">
    <property type="entry name" value="BREX_BrxC_helical"/>
</dbReference>
<proteinExistence type="predicted"/>
<protein>
    <submittedName>
        <fullName evidence="5">BREX system P-loop protein BrxC</fullName>
    </submittedName>
</protein>
<dbReference type="Pfam" id="PF25796">
    <property type="entry name" value="BREX_BrxC_4th"/>
    <property type="match status" value="1"/>
</dbReference>
<evidence type="ECO:0000259" key="4">
    <source>
        <dbReference type="Pfam" id="PF25796"/>
    </source>
</evidence>